<accession>A0A5D4XW26</accession>
<dbReference type="AlphaFoldDB" id="A0A5D4XW26"/>
<reference evidence="1 2" key="1">
    <citation type="submission" date="2019-08" db="EMBL/GenBank/DDBJ databases">
        <title>Luteimonas viscosus sp. nov., isolated from soil of a sunflower field.</title>
        <authorList>
            <person name="Jianli Z."/>
            <person name="Ying Z."/>
        </authorList>
    </citation>
    <scope>NUCLEOTIDE SEQUENCE [LARGE SCALE GENOMIC DNA]</scope>
    <source>
        <strain evidence="1 2">XBU10</strain>
    </source>
</reference>
<gene>
    <name evidence="1" type="ORF">FZO89_13525</name>
</gene>
<name>A0A5D4XW26_9GAMM</name>
<organism evidence="1 2">
    <name type="scientific">Luteimonas viscosa</name>
    <dbReference type="NCBI Taxonomy" id="1132694"/>
    <lineage>
        <taxon>Bacteria</taxon>
        <taxon>Pseudomonadati</taxon>
        <taxon>Pseudomonadota</taxon>
        <taxon>Gammaproteobacteria</taxon>
        <taxon>Lysobacterales</taxon>
        <taxon>Lysobacteraceae</taxon>
        <taxon>Luteimonas</taxon>
    </lineage>
</organism>
<keyword evidence="2" id="KW-1185">Reference proteome</keyword>
<evidence type="ECO:0000313" key="1">
    <source>
        <dbReference type="EMBL" id="TYT27631.1"/>
    </source>
</evidence>
<protein>
    <submittedName>
        <fullName evidence="1">Uncharacterized protein</fullName>
    </submittedName>
</protein>
<proteinExistence type="predicted"/>
<sequence>MIAPRRVGDFVLHDASYDEGRKYSGAGFRYAVEGHQETRIDVYVYPAGRMPRASALTSGMAGFRADLGRAVDAGTYADLVLGDEQEFALVEDATVAGPDTPGDGNGEALEAILAIAASGNRPSGRKLPMTMTLQPHGWPMQSAGYLFYRQLYYFKVRASAAVERITPADFDVLVDRAARTLVPAIEVANVGACAGSVIHVAADASPEEVARELVMQATEHQGYNCHETAEAAGVGRKSAEAEVVEIAYRAEEWKAP</sequence>
<evidence type="ECO:0000313" key="2">
    <source>
        <dbReference type="Proteomes" id="UP000324973"/>
    </source>
</evidence>
<dbReference type="OrthoDB" id="5966306at2"/>
<comment type="caution">
    <text evidence="1">The sequence shown here is derived from an EMBL/GenBank/DDBJ whole genome shotgun (WGS) entry which is preliminary data.</text>
</comment>
<dbReference type="Proteomes" id="UP000324973">
    <property type="component" value="Unassembled WGS sequence"/>
</dbReference>
<dbReference type="EMBL" id="VTFT01000001">
    <property type="protein sequence ID" value="TYT27631.1"/>
    <property type="molecule type" value="Genomic_DNA"/>
</dbReference>